<dbReference type="Proteomes" id="UP000032266">
    <property type="component" value="Chromosome"/>
</dbReference>
<proteinExistence type="predicted"/>
<keyword evidence="2" id="KW-0520">NAD</keyword>
<dbReference type="KEGG" id="gsn:YC6258_03649"/>
<accession>A0A0C5V8H7</accession>
<evidence type="ECO:0000256" key="2">
    <source>
        <dbReference type="ARBA" id="ARBA00023027"/>
    </source>
</evidence>
<dbReference type="Gene3D" id="3.40.50.1220">
    <property type="entry name" value="TPP-binding domain"/>
    <property type="match status" value="1"/>
</dbReference>
<sequence>MQSLNQQLAVKVKALLNECDAVLIGAGAGLTSAAGIDYWDEQAFARIFPGWIKRGFTAQYQLMGYSHWSQEEQWGYYKTHLDYVYFSQQSNPLYQSLYQLVKDKDYFVMTSNVDGHFYKNGFDKSRIYAPQGDYGLIQCTQPCTKQVWEIKPFLDQMHPYYDAREQILTSALGIPKCPVCGSDMFIHVRIDASFIDDVHELERQALFDWLAAQERKRVLLIDLGSGFNTPTVIRLPMEKLTITLADATLVRVNLDHANTTLDLGNKVISVQSDIAEFIKNISIE</sequence>
<keyword evidence="3" id="KW-0479">Metal-binding</keyword>
<evidence type="ECO:0000256" key="1">
    <source>
        <dbReference type="ARBA" id="ARBA00022679"/>
    </source>
</evidence>
<dbReference type="GO" id="GO:0016740">
    <property type="term" value="F:transferase activity"/>
    <property type="evidence" value="ECO:0007669"/>
    <property type="project" value="UniProtKB-KW"/>
</dbReference>
<dbReference type="Gene3D" id="3.30.1600.10">
    <property type="entry name" value="SIR2/SIRT2 'Small Domain"/>
    <property type="match status" value="1"/>
</dbReference>
<reference evidence="5 6" key="1">
    <citation type="submission" date="2014-01" db="EMBL/GenBank/DDBJ databases">
        <title>Full genme sequencing of cellulolytic bacterium Gynuella sunshinyii YC6258T gen. nov., sp. nov.</title>
        <authorList>
            <person name="Khan H."/>
            <person name="Chung E.J."/>
            <person name="Chung Y.R."/>
        </authorList>
    </citation>
    <scope>NUCLEOTIDE SEQUENCE [LARGE SCALE GENOMIC DNA]</scope>
    <source>
        <strain evidence="5 6">YC6258</strain>
    </source>
</reference>
<keyword evidence="1" id="KW-0808">Transferase</keyword>
<keyword evidence="6" id="KW-1185">Reference proteome</keyword>
<dbReference type="SUPFAM" id="SSF52467">
    <property type="entry name" value="DHS-like NAD/FAD-binding domain"/>
    <property type="match status" value="1"/>
</dbReference>
<evidence type="ECO:0000259" key="4">
    <source>
        <dbReference type="PROSITE" id="PS50305"/>
    </source>
</evidence>
<evidence type="ECO:0000313" key="6">
    <source>
        <dbReference type="Proteomes" id="UP000032266"/>
    </source>
</evidence>
<dbReference type="GO" id="GO:0046872">
    <property type="term" value="F:metal ion binding"/>
    <property type="evidence" value="ECO:0007669"/>
    <property type="project" value="UniProtKB-KW"/>
</dbReference>
<evidence type="ECO:0000256" key="3">
    <source>
        <dbReference type="PROSITE-ProRule" id="PRU00236"/>
    </source>
</evidence>
<comment type="caution">
    <text evidence="3">Lacks conserved residue(s) required for the propagation of feature annotation.</text>
</comment>
<dbReference type="InterPro" id="IPR029035">
    <property type="entry name" value="DHS-like_NAD/FAD-binding_dom"/>
</dbReference>
<dbReference type="InterPro" id="IPR026591">
    <property type="entry name" value="Sirtuin_cat_small_dom_sf"/>
</dbReference>
<name>A0A0C5V8H7_9GAMM</name>
<dbReference type="InterPro" id="IPR026590">
    <property type="entry name" value="Ssirtuin_cat_dom"/>
</dbReference>
<dbReference type="PROSITE" id="PS50305">
    <property type="entry name" value="SIRTUIN"/>
    <property type="match status" value="1"/>
</dbReference>
<dbReference type="RefSeq" id="WP_044617906.1">
    <property type="nucleotide sequence ID" value="NZ_CP007142.1"/>
</dbReference>
<protein>
    <submittedName>
        <fullName evidence="5">NAD-dependent protein deacetylase, SIR2 family</fullName>
    </submittedName>
</protein>
<dbReference type="STRING" id="1445510.YC6258_03649"/>
<feature type="binding site" evidence="3">
    <location>
        <position position="180"/>
    </location>
    <ligand>
        <name>Zn(2+)</name>
        <dbReference type="ChEBI" id="CHEBI:29105"/>
    </ligand>
</feature>
<feature type="binding site" evidence="3">
    <location>
        <position position="143"/>
    </location>
    <ligand>
        <name>Zn(2+)</name>
        <dbReference type="ChEBI" id="CHEBI:29105"/>
    </ligand>
</feature>
<evidence type="ECO:0000313" key="5">
    <source>
        <dbReference type="EMBL" id="AJQ95685.1"/>
    </source>
</evidence>
<feature type="domain" description="Deacetylase sirtuin-type" evidence="4">
    <location>
        <begin position="1"/>
        <end position="284"/>
    </location>
</feature>
<dbReference type="AlphaFoldDB" id="A0A0C5V8H7"/>
<feature type="binding site" evidence="3">
    <location>
        <position position="177"/>
    </location>
    <ligand>
        <name>Zn(2+)</name>
        <dbReference type="ChEBI" id="CHEBI:29105"/>
    </ligand>
</feature>
<feature type="binding site" evidence="3">
    <location>
        <position position="139"/>
    </location>
    <ligand>
        <name>Zn(2+)</name>
        <dbReference type="ChEBI" id="CHEBI:29105"/>
    </ligand>
</feature>
<gene>
    <name evidence="5" type="ORF">YC6258_03649</name>
</gene>
<dbReference type="HOGENOM" id="CLU_071599_0_0_6"/>
<dbReference type="OrthoDB" id="9800582at2"/>
<dbReference type="EMBL" id="CP007142">
    <property type="protein sequence ID" value="AJQ95685.1"/>
    <property type="molecule type" value="Genomic_DNA"/>
</dbReference>
<organism evidence="5 6">
    <name type="scientific">Gynuella sunshinyii YC6258</name>
    <dbReference type="NCBI Taxonomy" id="1445510"/>
    <lineage>
        <taxon>Bacteria</taxon>
        <taxon>Pseudomonadati</taxon>
        <taxon>Pseudomonadota</taxon>
        <taxon>Gammaproteobacteria</taxon>
        <taxon>Oceanospirillales</taxon>
        <taxon>Saccharospirillaceae</taxon>
        <taxon>Gynuella</taxon>
    </lineage>
</organism>
<keyword evidence="3" id="KW-0862">Zinc</keyword>